<keyword evidence="2" id="KW-1185">Reference proteome</keyword>
<dbReference type="KEGG" id="blac:94346072"/>
<protein>
    <submittedName>
        <fullName evidence="1">Uncharacterized protein</fullName>
    </submittedName>
</protein>
<proteinExistence type="predicted"/>
<evidence type="ECO:0000313" key="1">
    <source>
        <dbReference type="EMBL" id="TDH65964.1"/>
    </source>
</evidence>
<dbReference type="AlphaFoldDB" id="A0A976FGC0"/>
<accession>A0A976FGC0</accession>
<name>A0A976FGC0_BRELC</name>
<comment type="caution">
    <text evidence="1">The sequence shown here is derived from an EMBL/GenBank/DDBJ whole genome shotgun (WGS) entry which is preliminary data.</text>
</comment>
<gene>
    <name evidence="1" type="ORF">CCR75_002304</name>
</gene>
<dbReference type="Proteomes" id="UP000294530">
    <property type="component" value="Unassembled WGS sequence"/>
</dbReference>
<dbReference type="EMBL" id="SHOA02000018">
    <property type="protein sequence ID" value="TDH65964.1"/>
    <property type="molecule type" value="Genomic_DNA"/>
</dbReference>
<dbReference type="GeneID" id="94346072"/>
<organism evidence="1 2">
    <name type="scientific">Bremia lactucae</name>
    <name type="common">Lettuce downy mildew</name>
    <dbReference type="NCBI Taxonomy" id="4779"/>
    <lineage>
        <taxon>Eukaryota</taxon>
        <taxon>Sar</taxon>
        <taxon>Stramenopiles</taxon>
        <taxon>Oomycota</taxon>
        <taxon>Peronosporomycetes</taxon>
        <taxon>Peronosporales</taxon>
        <taxon>Peronosporaceae</taxon>
        <taxon>Bremia</taxon>
    </lineage>
</organism>
<sequence>MLPCHKGCNINFPNHSSTVIQCQEADHEAQPHSSSFKNQVVRLDRTTFFFVVKAVSPALSEITISMDPNPKKRYYS</sequence>
<reference evidence="1 2" key="1">
    <citation type="journal article" date="2021" name="Genome Biol.">
        <title>AFLAP: assembly-free linkage analysis pipeline using k-mers from genome sequencing data.</title>
        <authorList>
            <person name="Fletcher K."/>
            <person name="Zhang L."/>
            <person name="Gil J."/>
            <person name="Han R."/>
            <person name="Cavanaugh K."/>
            <person name="Michelmore R."/>
        </authorList>
    </citation>
    <scope>NUCLEOTIDE SEQUENCE [LARGE SCALE GENOMIC DNA]</scope>
    <source>
        <strain evidence="1 2">SF5</strain>
    </source>
</reference>
<evidence type="ECO:0000313" key="2">
    <source>
        <dbReference type="Proteomes" id="UP000294530"/>
    </source>
</evidence>
<dbReference type="RefSeq" id="XP_067815463.1">
    <property type="nucleotide sequence ID" value="XM_067960401.1"/>
</dbReference>